<gene>
    <name evidence="1" type="ORF">PRLR5076_18860</name>
</gene>
<dbReference type="Proteomes" id="UP000825483">
    <property type="component" value="Unassembled WGS sequence"/>
</dbReference>
<organism evidence="1 2">
    <name type="scientific">Prevotella lacticifex</name>
    <dbReference type="NCBI Taxonomy" id="2854755"/>
    <lineage>
        <taxon>Bacteria</taxon>
        <taxon>Pseudomonadati</taxon>
        <taxon>Bacteroidota</taxon>
        <taxon>Bacteroidia</taxon>
        <taxon>Bacteroidales</taxon>
        <taxon>Prevotellaceae</taxon>
        <taxon>Prevotella</taxon>
    </lineage>
</organism>
<evidence type="ECO:0000313" key="2">
    <source>
        <dbReference type="Proteomes" id="UP000825483"/>
    </source>
</evidence>
<reference evidence="1" key="1">
    <citation type="journal article" date="2022" name="Int. J. Syst. Evol. Microbiol.">
        <title>Prevotella lacticifex sp. nov., isolated from the rumen of cows.</title>
        <authorList>
            <person name="Shinkai T."/>
            <person name="Ikeyama N."/>
            <person name="Kumagai M."/>
            <person name="Ohmori H."/>
            <person name="Sakamoto M."/>
            <person name="Ohkuma M."/>
            <person name="Mitsumori M."/>
        </authorList>
    </citation>
    <scope>NUCLEOTIDE SEQUENCE</scope>
    <source>
        <strain evidence="1">R5076</strain>
    </source>
</reference>
<dbReference type="AlphaFoldDB" id="A0A9R1CAK5"/>
<dbReference type="RefSeq" id="WP_223928953.1">
    <property type="nucleotide sequence ID" value="NZ_BPTU01000001.1"/>
</dbReference>
<dbReference type="EMBL" id="BPUB01000002">
    <property type="protein sequence ID" value="GJG59035.1"/>
    <property type="molecule type" value="Genomic_DNA"/>
</dbReference>
<comment type="caution">
    <text evidence="1">The sequence shown here is derived from an EMBL/GenBank/DDBJ whole genome shotgun (WGS) entry which is preliminary data.</text>
</comment>
<protein>
    <submittedName>
        <fullName evidence="1">Uncharacterized protein</fullName>
    </submittedName>
</protein>
<sequence length="101" mass="11077">MDKMKDNSALGAMVCEIINTHVNGVCHGMHLNMSVEDFVKAVMLIATSNNCKAQFIVPVKDNYSNTYDILIQESNGKVIDELSKAGYSLSMSSKGLVVNKY</sequence>
<accession>A0A9R1CAK5</accession>
<proteinExistence type="predicted"/>
<dbReference type="GeneID" id="72466923"/>
<keyword evidence="2" id="KW-1185">Reference proteome</keyword>
<name>A0A9R1CAK5_9BACT</name>
<evidence type="ECO:0000313" key="1">
    <source>
        <dbReference type="EMBL" id="GJG59035.1"/>
    </source>
</evidence>